<gene>
    <name evidence="3" type="ORF">CCMP2556_LOCUS37792</name>
</gene>
<feature type="compositionally biased region" description="Low complexity" evidence="1">
    <location>
        <begin position="203"/>
        <end position="212"/>
    </location>
</feature>
<protein>
    <submittedName>
        <fullName evidence="3">Uncharacterized protein</fullName>
    </submittedName>
</protein>
<proteinExistence type="predicted"/>
<comment type="caution">
    <text evidence="3">The sequence shown here is derived from an EMBL/GenBank/DDBJ whole genome shotgun (WGS) entry which is preliminary data.</text>
</comment>
<accession>A0ABP0PKW4</accession>
<organism evidence="3 4">
    <name type="scientific">Durusdinium trenchii</name>
    <dbReference type="NCBI Taxonomy" id="1381693"/>
    <lineage>
        <taxon>Eukaryota</taxon>
        <taxon>Sar</taxon>
        <taxon>Alveolata</taxon>
        <taxon>Dinophyceae</taxon>
        <taxon>Suessiales</taxon>
        <taxon>Symbiodiniaceae</taxon>
        <taxon>Durusdinium</taxon>
    </lineage>
</organism>
<dbReference type="EMBL" id="CAXAMN010023306">
    <property type="protein sequence ID" value="CAK9076665.1"/>
    <property type="molecule type" value="Genomic_DNA"/>
</dbReference>
<feature type="region of interest" description="Disordered" evidence="1">
    <location>
        <begin position="69"/>
        <end position="90"/>
    </location>
</feature>
<name>A0ABP0PKW4_9DINO</name>
<evidence type="ECO:0000256" key="2">
    <source>
        <dbReference type="SAM" id="SignalP"/>
    </source>
</evidence>
<feature type="compositionally biased region" description="Low complexity" evidence="1">
    <location>
        <begin position="154"/>
        <end position="195"/>
    </location>
</feature>
<evidence type="ECO:0000256" key="1">
    <source>
        <dbReference type="SAM" id="MobiDB-lite"/>
    </source>
</evidence>
<reference evidence="3 4" key="1">
    <citation type="submission" date="2024-02" db="EMBL/GenBank/DDBJ databases">
        <authorList>
            <person name="Chen Y."/>
            <person name="Shah S."/>
            <person name="Dougan E. K."/>
            <person name="Thang M."/>
            <person name="Chan C."/>
        </authorList>
    </citation>
    <scope>NUCLEOTIDE SEQUENCE [LARGE SCALE GENOMIC DNA]</scope>
</reference>
<sequence>MWVVPWFFLNKYIFCCSFLFSSPSLQSSEKGCQTCLGEKVARLRTRCEEIATKFVSVCLNLSSLSGDVPNEDLEETEKTLPKKQGKRKKKQLARLQANEAASDEDDDALLTMLETEAATGEVLFHDDFASQLQAEGDLLNADAEVKAPKKAEGKAPPAVPEAAPEVEAAPDAAPEAAEAAPEAVPEAVPEAAAPPEVAPEAPPDVAVETAPEAGHDEW</sequence>
<feature type="chain" id="PRO_5046533919" evidence="2">
    <location>
        <begin position="18"/>
        <end position="218"/>
    </location>
</feature>
<keyword evidence="2" id="KW-0732">Signal</keyword>
<dbReference type="Proteomes" id="UP001642484">
    <property type="component" value="Unassembled WGS sequence"/>
</dbReference>
<evidence type="ECO:0000313" key="4">
    <source>
        <dbReference type="Proteomes" id="UP001642484"/>
    </source>
</evidence>
<feature type="region of interest" description="Disordered" evidence="1">
    <location>
        <begin position="146"/>
        <end position="218"/>
    </location>
</feature>
<feature type="compositionally biased region" description="Basic residues" evidence="1">
    <location>
        <begin position="81"/>
        <end position="90"/>
    </location>
</feature>
<keyword evidence="4" id="KW-1185">Reference proteome</keyword>
<feature type="signal peptide" evidence="2">
    <location>
        <begin position="1"/>
        <end position="17"/>
    </location>
</feature>
<evidence type="ECO:0000313" key="3">
    <source>
        <dbReference type="EMBL" id="CAK9076665.1"/>
    </source>
</evidence>